<reference evidence="1" key="1">
    <citation type="journal article" date="2015" name="Genome Biol. Evol.">
        <title>Organellar Genomes of White Spruce (Picea glauca): Assembly and Annotation.</title>
        <authorList>
            <person name="Jackman S.D."/>
            <person name="Warren R.L."/>
            <person name="Gibb E.A."/>
            <person name="Vandervalk B.P."/>
            <person name="Mohamadi H."/>
            <person name="Chu J."/>
            <person name="Raymond A."/>
            <person name="Pleasance S."/>
            <person name="Coope R."/>
            <person name="Wildung M.R."/>
            <person name="Ritland C.E."/>
            <person name="Bousquet J."/>
            <person name="Jones S.J."/>
            <person name="Bohlmann J."/>
            <person name="Birol I."/>
        </authorList>
    </citation>
    <scope>NUCLEOTIDE SEQUENCE [LARGE SCALE GENOMIC DNA]</scope>
    <source>
        <tissue evidence="1">Flushing bud</tissue>
    </source>
</reference>
<evidence type="ECO:0000313" key="1">
    <source>
        <dbReference type="EMBL" id="KUM49412.1"/>
    </source>
</evidence>
<gene>
    <name evidence="1" type="ORF">ABT39_MTgene3961</name>
</gene>
<accession>A0A101M1X8</accession>
<comment type="caution">
    <text evidence="1">The sequence shown here is derived from an EMBL/GenBank/DDBJ whole genome shotgun (WGS) entry which is preliminary data.</text>
</comment>
<dbReference type="EMBL" id="LKAM01000003">
    <property type="protein sequence ID" value="KUM49412.1"/>
    <property type="molecule type" value="Genomic_DNA"/>
</dbReference>
<dbReference type="AlphaFoldDB" id="A0A101M1X8"/>
<protein>
    <submittedName>
        <fullName evidence="1">Uncharacterized protein</fullName>
    </submittedName>
</protein>
<organism evidence="1">
    <name type="scientific">Picea glauca</name>
    <name type="common">White spruce</name>
    <name type="synonym">Pinus glauca</name>
    <dbReference type="NCBI Taxonomy" id="3330"/>
    <lineage>
        <taxon>Eukaryota</taxon>
        <taxon>Viridiplantae</taxon>
        <taxon>Streptophyta</taxon>
        <taxon>Embryophyta</taxon>
        <taxon>Tracheophyta</taxon>
        <taxon>Spermatophyta</taxon>
        <taxon>Pinopsida</taxon>
        <taxon>Pinidae</taxon>
        <taxon>Conifers I</taxon>
        <taxon>Pinales</taxon>
        <taxon>Pinaceae</taxon>
        <taxon>Picea</taxon>
    </lineage>
</organism>
<keyword evidence="1" id="KW-0496">Mitochondrion</keyword>
<proteinExistence type="predicted"/>
<sequence length="48" mass="5371">MEVEVLILCFPVSHSSLAYQTCQPLPPRLSESNLPLFIGILPSSIHHR</sequence>
<name>A0A101M1X8_PICGL</name>
<geneLocation type="mitochondrion" evidence="1"/>